<keyword evidence="3" id="KW-1185">Reference proteome</keyword>
<dbReference type="EMBL" id="CP042433">
    <property type="protein sequence ID" value="QEC57987.1"/>
    <property type="molecule type" value="Genomic_DNA"/>
</dbReference>
<dbReference type="Proteomes" id="UP000321204">
    <property type="component" value="Chromosome"/>
</dbReference>
<dbReference type="InterPro" id="IPR011250">
    <property type="entry name" value="OMP/PagP_B-barrel"/>
</dbReference>
<gene>
    <name evidence="2" type="ORF">FSB75_19430</name>
</gene>
<reference evidence="2 3" key="1">
    <citation type="journal article" date="2015" name="Int. J. Syst. Evol. Microbiol.">
        <title>Flavisolibacter ginsenosidimutans sp. nov., with ginsenoside-converting activity isolated from soil used for cultivating ginseng.</title>
        <authorList>
            <person name="Zhao Y."/>
            <person name="Liu Q."/>
            <person name="Kang M.S."/>
            <person name="Jin F."/>
            <person name="Yu H."/>
            <person name="Im W.T."/>
        </authorList>
    </citation>
    <scope>NUCLEOTIDE SEQUENCE [LARGE SCALE GENOMIC DNA]</scope>
    <source>
        <strain evidence="2 3">Gsoil 636</strain>
    </source>
</reference>
<dbReference type="SUPFAM" id="SSF56925">
    <property type="entry name" value="OMPA-like"/>
    <property type="match status" value="1"/>
</dbReference>
<evidence type="ECO:0000256" key="1">
    <source>
        <dbReference type="SAM" id="SignalP"/>
    </source>
</evidence>
<proteinExistence type="predicted"/>
<dbReference type="RefSeq" id="WP_146790879.1">
    <property type="nucleotide sequence ID" value="NZ_BAABIO010000003.1"/>
</dbReference>
<accession>A0A5B8UMT2</accession>
<keyword evidence="1" id="KW-0732">Signal</keyword>
<evidence type="ECO:0000313" key="3">
    <source>
        <dbReference type="Proteomes" id="UP000321204"/>
    </source>
</evidence>
<dbReference type="KEGG" id="fgg:FSB75_19430"/>
<dbReference type="AlphaFoldDB" id="A0A5B8UMT2"/>
<evidence type="ECO:0000313" key="2">
    <source>
        <dbReference type="EMBL" id="QEC57987.1"/>
    </source>
</evidence>
<sequence>MKKIFLFALSVSAAGTIPSNAQLQKGSVLIGGDLAGFDLGLNEGSTFTMNLTPKAAWFVRDNLALGGYVDFGLATAKGAGTNVSYGVGGLGRYYFPTADVNVAKSTRFFTEANIGIQGVNTPGGNSTNGLGLGFGPGLAYFVTNNIALETLLKYNGILGFGSNATSSRLSLNLGFQIYLPGSKVRSEMDKMK</sequence>
<feature type="signal peptide" evidence="1">
    <location>
        <begin position="1"/>
        <end position="21"/>
    </location>
</feature>
<evidence type="ECO:0008006" key="4">
    <source>
        <dbReference type="Google" id="ProtNLM"/>
    </source>
</evidence>
<protein>
    <recommendedName>
        <fullName evidence="4">Porin family protein</fullName>
    </recommendedName>
</protein>
<name>A0A5B8UMT2_9BACT</name>
<dbReference type="OrthoDB" id="945117at2"/>
<feature type="chain" id="PRO_5022659369" description="Porin family protein" evidence="1">
    <location>
        <begin position="22"/>
        <end position="192"/>
    </location>
</feature>
<organism evidence="2 3">
    <name type="scientific">Flavisolibacter ginsenosidimutans</name>
    <dbReference type="NCBI Taxonomy" id="661481"/>
    <lineage>
        <taxon>Bacteria</taxon>
        <taxon>Pseudomonadati</taxon>
        <taxon>Bacteroidota</taxon>
        <taxon>Chitinophagia</taxon>
        <taxon>Chitinophagales</taxon>
        <taxon>Chitinophagaceae</taxon>
        <taxon>Flavisolibacter</taxon>
    </lineage>
</organism>